<dbReference type="GO" id="GO:0005886">
    <property type="term" value="C:plasma membrane"/>
    <property type="evidence" value="ECO:0007669"/>
    <property type="project" value="UniProtKB-SubCell"/>
</dbReference>
<dbReference type="RefSeq" id="WP_185674109.1">
    <property type="nucleotide sequence ID" value="NZ_JACHVB010000012.1"/>
</dbReference>
<evidence type="ECO:0000256" key="12">
    <source>
        <dbReference type="ARBA" id="ARBA00078141"/>
    </source>
</evidence>
<dbReference type="AlphaFoldDB" id="A0A842H9L8"/>
<feature type="binding site" evidence="13">
    <location>
        <position position="122"/>
    </location>
    <ligand>
        <name>molybdate</name>
        <dbReference type="ChEBI" id="CHEBI:36264"/>
    </ligand>
</feature>
<evidence type="ECO:0000256" key="4">
    <source>
        <dbReference type="ARBA" id="ARBA00022475"/>
    </source>
</evidence>
<dbReference type="PANTHER" id="PTHR30632:SF0">
    <property type="entry name" value="SULFATE-BINDING PROTEIN"/>
    <property type="match status" value="1"/>
</dbReference>
<dbReference type="InterPro" id="IPR050682">
    <property type="entry name" value="ModA/WtpA"/>
</dbReference>
<keyword evidence="4" id="KW-1003">Cell membrane</keyword>
<keyword evidence="7" id="KW-0472">Membrane</keyword>
<evidence type="ECO:0000313" key="14">
    <source>
        <dbReference type="EMBL" id="MBC2593112.1"/>
    </source>
</evidence>
<name>A0A842H9L8_9BACT</name>
<evidence type="ECO:0000256" key="2">
    <source>
        <dbReference type="ARBA" id="ARBA00009175"/>
    </source>
</evidence>
<keyword evidence="15" id="KW-1185">Reference proteome</keyword>
<dbReference type="Pfam" id="PF13531">
    <property type="entry name" value="SBP_bac_11"/>
    <property type="match status" value="1"/>
</dbReference>
<dbReference type="GO" id="GO:0046872">
    <property type="term" value="F:metal ion binding"/>
    <property type="evidence" value="ECO:0007669"/>
    <property type="project" value="UniProtKB-KW"/>
</dbReference>
<dbReference type="EMBL" id="JACHVB010000012">
    <property type="protein sequence ID" value="MBC2593112.1"/>
    <property type="molecule type" value="Genomic_DNA"/>
</dbReference>
<dbReference type="InterPro" id="IPR005950">
    <property type="entry name" value="ModA"/>
</dbReference>
<dbReference type="PANTHER" id="PTHR30632">
    <property type="entry name" value="MOLYBDATE-BINDING PERIPLASMIC PROTEIN"/>
    <property type="match status" value="1"/>
</dbReference>
<comment type="caution">
    <text evidence="14">The sequence shown here is derived from an EMBL/GenBank/DDBJ whole genome shotgun (WGS) entry which is preliminary data.</text>
</comment>
<dbReference type="Gene3D" id="3.40.190.10">
    <property type="entry name" value="Periplasmic binding protein-like II"/>
    <property type="match status" value="2"/>
</dbReference>
<feature type="binding site" evidence="13">
    <location>
        <position position="173"/>
    </location>
    <ligand>
        <name>molybdate</name>
        <dbReference type="ChEBI" id="CHEBI:36264"/>
    </ligand>
</feature>
<proteinExistence type="inferred from homology"/>
<dbReference type="GO" id="GO:0030973">
    <property type="term" value="F:molybdate ion binding"/>
    <property type="evidence" value="ECO:0007669"/>
    <property type="project" value="TreeGrafter"/>
</dbReference>
<evidence type="ECO:0000313" key="15">
    <source>
        <dbReference type="Proteomes" id="UP000546464"/>
    </source>
</evidence>
<evidence type="ECO:0000256" key="9">
    <source>
        <dbReference type="ARBA" id="ARBA00056002"/>
    </source>
</evidence>
<evidence type="ECO:0000256" key="11">
    <source>
        <dbReference type="ARBA" id="ARBA00073171"/>
    </source>
</evidence>
<feature type="binding site" evidence="13">
    <location>
        <position position="40"/>
    </location>
    <ligand>
        <name>molybdate</name>
        <dbReference type="ChEBI" id="CHEBI:36264"/>
    </ligand>
</feature>
<evidence type="ECO:0000256" key="7">
    <source>
        <dbReference type="ARBA" id="ARBA00023136"/>
    </source>
</evidence>
<evidence type="ECO:0000256" key="5">
    <source>
        <dbReference type="ARBA" id="ARBA00022723"/>
    </source>
</evidence>
<keyword evidence="8" id="KW-0826">Tungsten</keyword>
<feature type="binding site" evidence="13">
    <location>
        <position position="13"/>
    </location>
    <ligand>
        <name>molybdate</name>
        <dbReference type="ChEBI" id="CHEBI:36264"/>
    </ligand>
</feature>
<keyword evidence="13" id="KW-0500">Molybdenum</keyword>
<gene>
    <name evidence="14" type="primary">modA</name>
    <name evidence="14" type="ORF">H5P28_02445</name>
</gene>
<evidence type="ECO:0000256" key="8">
    <source>
        <dbReference type="ARBA" id="ARBA00023245"/>
    </source>
</evidence>
<keyword evidence="5 13" id="KW-0479">Metal-binding</keyword>
<comment type="subunit">
    <text evidence="10">The complex is composed of two ATP-binding proteins (ModC), two transmembrane proteins (ModB) and a solute-binding protein (ModA).</text>
</comment>
<organism evidence="14 15">
    <name type="scientific">Ruficoccus amylovorans</name>
    <dbReference type="NCBI Taxonomy" id="1804625"/>
    <lineage>
        <taxon>Bacteria</taxon>
        <taxon>Pseudomonadati</taxon>
        <taxon>Verrucomicrobiota</taxon>
        <taxon>Opitutia</taxon>
        <taxon>Puniceicoccales</taxon>
        <taxon>Cerasicoccaceae</taxon>
        <taxon>Ruficoccus</taxon>
    </lineage>
</organism>
<evidence type="ECO:0000256" key="13">
    <source>
        <dbReference type="PIRSR" id="PIRSR004846-1"/>
    </source>
</evidence>
<comment type="function">
    <text evidence="9">Involved in the transport of molybdenum into the cell. Part of the binding-protein-dependent transport system ModABCD.</text>
</comment>
<evidence type="ECO:0000256" key="10">
    <source>
        <dbReference type="ARBA" id="ARBA00062515"/>
    </source>
</evidence>
<keyword evidence="3" id="KW-0813">Transport</keyword>
<comment type="similarity">
    <text evidence="2">Belongs to the bacterial solute-binding protein ModA family.</text>
</comment>
<comment type="subcellular location">
    <subcellularLocation>
        <location evidence="1">Cell membrane</location>
    </subcellularLocation>
</comment>
<protein>
    <recommendedName>
        <fullName evidence="11">Molybdate-binding protein ModA</fullName>
    </recommendedName>
    <alternativeName>
        <fullName evidence="12">Molybdate/tungstate-binding protein ModA</fullName>
    </alternativeName>
</protein>
<dbReference type="PIRSF" id="PIRSF004846">
    <property type="entry name" value="ModA"/>
    <property type="match status" value="1"/>
</dbReference>
<keyword evidence="6" id="KW-0732">Signal</keyword>
<evidence type="ECO:0000256" key="1">
    <source>
        <dbReference type="ARBA" id="ARBA00004236"/>
    </source>
</evidence>
<feature type="binding site" evidence="13">
    <location>
        <position position="155"/>
    </location>
    <ligand>
        <name>molybdate</name>
        <dbReference type="ChEBI" id="CHEBI:36264"/>
    </ligand>
</feature>
<dbReference type="FunFam" id="3.40.190.10:FF:000030">
    <property type="entry name" value="Molybdate ABC transporter substrate-binding protein"/>
    <property type="match status" value="1"/>
</dbReference>
<accession>A0A842H9L8</accession>
<sequence length="240" mass="25653">MVSPTLTVYVAASLTDVIQEIGKNFEAGHGAKLVYNFAGSGSLAQQIMSAPRADVFISANVHWMDEVEKHGDVAEGTRKLLLHNALVVIANISSDYTMSGPLDLPGMDFKFFSVGDPGHVPAGSYTKKWLEGVTDADGKSVWSQIESRLSPAPDVRAALAQVESKSDIIGTVYRTDSMTAADKVKIIYQVPTEAVRIAYPVAALTSSTSPELARAFVDFLFTPKAQKLLSEAGFIVNSAG</sequence>
<dbReference type="GO" id="GO:0015689">
    <property type="term" value="P:molybdate ion transport"/>
    <property type="evidence" value="ECO:0007669"/>
    <property type="project" value="InterPro"/>
</dbReference>
<dbReference type="SUPFAM" id="SSF53850">
    <property type="entry name" value="Periplasmic binding protein-like II"/>
    <property type="match status" value="1"/>
</dbReference>
<dbReference type="Proteomes" id="UP000546464">
    <property type="component" value="Unassembled WGS sequence"/>
</dbReference>
<evidence type="ECO:0000256" key="3">
    <source>
        <dbReference type="ARBA" id="ARBA00022448"/>
    </source>
</evidence>
<evidence type="ECO:0000256" key="6">
    <source>
        <dbReference type="ARBA" id="ARBA00022729"/>
    </source>
</evidence>
<dbReference type="NCBIfam" id="TIGR01256">
    <property type="entry name" value="modA"/>
    <property type="match status" value="1"/>
</dbReference>
<reference evidence="14 15" key="1">
    <citation type="submission" date="2020-07" db="EMBL/GenBank/DDBJ databases">
        <authorList>
            <person name="Feng X."/>
        </authorList>
    </citation>
    <scope>NUCLEOTIDE SEQUENCE [LARGE SCALE GENOMIC DNA]</scope>
    <source>
        <strain evidence="14 15">JCM31066</strain>
    </source>
</reference>